<feature type="region of interest" description="Disordered" evidence="4">
    <location>
        <begin position="616"/>
        <end position="762"/>
    </location>
</feature>
<name>A0A8H3PL69_9LECA</name>
<evidence type="ECO:0000256" key="1">
    <source>
        <dbReference type="ARBA" id="ARBA00004123"/>
    </source>
</evidence>
<feature type="region of interest" description="Disordered" evidence="4">
    <location>
        <begin position="275"/>
        <end position="310"/>
    </location>
</feature>
<dbReference type="EMBL" id="CAJPDR010001083">
    <property type="protein sequence ID" value="CAF9943519.1"/>
    <property type="molecule type" value="Genomic_DNA"/>
</dbReference>
<keyword evidence="7" id="KW-1185">Reference proteome</keyword>
<dbReference type="GO" id="GO:0005634">
    <property type="term" value="C:nucleus"/>
    <property type="evidence" value="ECO:0007669"/>
    <property type="project" value="UniProtKB-SubCell"/>
</dbReference>
<evidence type="ECO:0000256" key="2">
    <source>
        <dbReference type="ARBA" id="ARBA00022763"/>
    </source>
</evidence>
<dbReference type="GO" id="GO:0042393">
    <property type="term" value="F:histone binding"/>
    <property type="evidence" value="ECO:0007669"/>
    <property type="project" value="TreeGrafter"/>
</dbReference>
<keyword evidence="2" id="KW-0227">DNA damage</keyword>
<evidence type="ECO:0000259" key="5">
    <source>
        <dbReference type="PROSITE" id="PS50172"/>
    </source>
</evidence>
<feature type="region of interest" description="Disordered" evidence="4">
    <location>
        <begin position="394"/>
        <end position="597"/>
    </location>
</feature>
<feature type="compositionally biased region" description="Polar residues" evidence="4">
    <location>
        <begin position="45"/>
        <end position="81"/>
    </location>
</feature>
<dbReference type="PANTHER" id="PTHR15321">
    <property type="entry name" value="TUMOR SUPPRESSOR P53-BINDING PROTEIN 1"/>
    <property type="match status" value="1"/>
</dbReference>
<dbReference type="Gene3D" id="2.30.30.140">
    <property type="match status" value="1"/>
</dbReference>
<feature type="domain" description="BRCT" evidence="5">
    <location>
        <begin position="1168"/>
        <end position="1290"/>
    </location>
</feature>
<dbReference type="CDD" id="cd17745">
    <property type="entry name" value="BRCT_p53bp1_rpt1"/>
    <property type="match status" value="1"/>
</dbReference>
<evidence type="ECO:0000313" key="6">
    <source>
        <dbReference type="EMBL" id="CAF9943519.1"/>
    </source>
</evidence>
<dbReference type="Gene3D" id="3.40.50.10190">
    <property type="entry name" value="BRCT domain"/>
    <property type="match status" value="1"/>
</dbReference>
<dbReference type="Pfam" id="PF18115">
    <property type="entry name" value="Tudor_3"/>
    <property type="match status" value="1"/>
</dbReference>
<dbReference type="PROSITE" id="PS50172">
    <property type="entry name" value="BRCT"/>
    <property type="match status" value="1"/>
</dbReference>
<feature type="region of interest" description="Disordered" evidence="4">
    <location>
        <begin position="209"/>
        <end position="248"/>
    </location>
</feature>
<feature type="region of interest" description="Disordered" evidence="4">
    <location>
        <begin position="829"/>
        <end position="897"/>
    </location>
</feature>
<feature type="compositionally biased region" description="Polar residues" evidence="4">
    <location>
        <begin position="109"/>
        <end position="123"/>
    </location>
</feature>
<dbReference type="GO" id="GO:0045944">
    <property type="term" value="P:positive regulation of transcription by RNA polymerase II"/>
    <property type="evidence" value="ECO:0007669"/>
    <property type="project" value="TreeGrafter"/>
</dbReference>
<feature type="region of interest" description="Disordered" evidence="4">
    <location>
        <begin position="1399"/>
        <end position="1418"/>
    </location>
</feature>
<dbReference type="Gene3D" id="3.40.50.300">
    <property type="entry name" value="P-loop containing nucleotide triphosphate hydrolases"/>
    <property type="match status" value="1"/>
</dbReference>
<feature type="compositionally biased region" description="Basic residues" evidence="4">
    <location>
        <begin position="495"/>
        <end position="509"/>
    </location>
</feature>
<feature type="compositionally biased region" description="Basic and acidic residues" evidence="4">
    <location>
        <begin position="127"/>
        <end position="150"/>
    </location>
</feature>
<dbReference type="PANTHER" id="PTHR15321:SF3">
    <property type="entry name" value="TP53-BINDING PROTEIN 1"/>
    <property type="match status" value="1"/>
</dbReference>
<feature type="region of interest" description="Disordered" evidence="4">
    <location>
        <begin position="1046"/>
        <end position="1068"/>
    </location>
</feature>
<dbReference type="InterPro" id="IPR047249">
    <property type="entry name" value="BRCT_p53bp1-like_rpt1"/>
</dbReference>
<feature type="compositionally biased region" description="Low complexity" evidence="4">
    <location>
        <begin position="707"/>
        <end position="717"/>
    </location>
</feature>
<feature type="compositionally biased region" description="Basic and acidic residues" evidence="4">
    <location>
        <begin position="882"/>
        <end position="895"/>
    </location>
</feature>
<comment type="caution">
    <text evidence="6">The sequence shown here is derived from an EMBL/GenBank/DDBJ whole genome shotgun (WGS) entry which is preliminary data.</text>
</comment>
<feature type="compositionally biased region" description="Polar residues" evidence="4">
    <location>
        <begin position="513"/>
        <end position="522"/>
    </location>
</feature>
<dbReference type="OrthoDB" id="129353at2759"/>
<sequence>METQLDSIDISQLKAFALGLNHDQSDRDSPVGTAAPRSVHHAQADVTSLTAPDLNLTHNLPPQHLIQTQPWSGSRISGSRTHGQRHPASQPELPSTIPESLRSKMFGIDSQSEGDTQPVSQSVYKEFASRRTDQLAVREESENYEDTNRQEGADLHGLHEGETGHIDLLGAFEQPSLTDNEHADADHEENDIDPLSQAMDVRADLFPESKRFKQPKTPATNGKKRKRGVGMASQENATTPGLPVNPFAGGIGSMDGMMGPSQLFEATQALTSPLTNIVPSDGLSERPSPDIHVLQRPSTAGSLSSPTDASHFRTVRAVTEPQTTYVSMKESQEARERYLRSLKAAEVLSPDELSDDDFGSADTQLLRRSKQRRIDTEAKKQFAGLTARADPVIRGHGRVRAGRTRYTPSRYSTRQAGRQASEPVLISDDVPVEDTQGNVTEDETEREEEAQAEDDGDLDELAEENKENVEVPRTISRVHHTTSQAVTSQPTPSHRNIRTAKRGSQRSRVVHVENSSQNTRSQEPVKAIEGASQLDAIADSQTFQGRAKPEQNSKVNESRPFSGPQSSLDPRVLVPQSQSSQALQATGLSEENKSTGNLQSSPLLLKIGQHITSSSQGLPQAYIEPLQTEGPSGELSGSEPLSRKMQEPPSSSGPQSNPAEGHHLPMTASVLAQRIPETSPSSKPVHIQNQSTGGISNSMPSPRTTPKSASKAASSHSVTEQSRPSTLFETAPEHLADSPTKSNPQRLHKALQSRQATPVKTRLSRTISEIAADPTPPDIIGDVDLDINILTNEDVEFQDAISGFSSIAPARKRRRGNWGLALQVAYQEPNKLPPAHRSPLSRSFNSEPPGSSAISPITPHSTSEAERSGLVISKSVVTKQAPTKEDHTSEPKDAPIAETVTTTRATSVSNKAQLSATPKIATKAQAVAARDVSVPIQQPALHTSASSTDPRPANGRPVIASNRVFAHFNGSNPAYYPATCLEMIGGDDLRYRVRFEDGTVDVIGGYGIKRLELRSGDVVKVDLPGARKLNYVVEGVQDQHVSTVIRDPATPSRRGRSAPTNDSAFPETDVHGNATVLISPKQRLSVDGEQPESSQIAVPLTLIYLTQTMWTAFKDRQYTHPLNKSQTLTGLQTPSERPSTPSTPSSRTRRVKSSGLVQARSMAIGNASGGGIFRNMAFAITNIDRADENDRIKNHITSNGGHMLSTGLDELFYIPVLPRTTSPADPNADTSFRLAQAAKDVGFTCLIADKHCRTAKFIQALSLGIPCLSTRWITNCVAKQRVLPWEPYLLPSGESAFLGGAVRSRVLQPFDAESATLCHIVENRPKMLSGASVLIIMEKGQEKSMQQHPLITHALGASKISRAISDASAAKAVADAQALGEPWDWIFSYDKEQEVEEKLFGGNGTGKKRKRGRESEYGPPVPIRDLHRDFVAVANDCVQIVNIFETRKYRVMGCWFIQWDTHCVGSATYDGPSVQNIGFAVDHFGLNKFWLQDNGRATSRPRGRYSVPLRNIPTYVDRHELSSALEKKLNTGENDTDSPYALLIHGLGGTGKTQLALKYVEEYRDSYDPVLWIDAKGPEAIRSSFERCADDMQ</sequence>
<feature type="region of interest" description="Disordered" evidence="4">
    <location>
        <begin position="21"/>
        <end position="97"/>
    </location>
</feature>
<protein>
    <recommendedName>
        <fullName evidence="5">BRCT domain-containing protein</fullName>
    </recommendedName>
</protein>
<reference evidence="6" key="1">
    <citation type="submission" date="2021-03" db="EMBL/GenBank/DDBJ databases">
        <authorList>
            <person name="Tagirdzhanova G."/>
        </authorList>
    </citation>
    <scope>NUCLEOTIDE SEQUENCE</scope>
</reference>
<accession>A0A8H3PL69</accession>
<evidence type="ECO:0000256" key="4">
    <source>
        <dbReference type="SAM" id="MobiDB-lite"/>
    </source>
</evidence>
<dbReference type="Pfam" id="PF16770">
    <property type="entry name" value="RTT107_BRCT_5"/>
    <property type="match status" value="1"/>
</dbReference>
<dbReference type="InterPro" id="IPR047252">
    <property type="entry name" value="TP53BP1-like"/>
</dbReference>
<comment type="subcellular location">
    <subcellularLocation>
        <location evidence="1">Nucleus</location>
    </subcellularLocation>
</comment>
<feature type="compositionally biased region" description="Polar residues" evidence="4">
    <location>
        <begin position="481"/>
        <end position="494"/>
    </location>
</feature>
<feature type="compositionally biased region" description="Polar residues" evidence="4">
    <location>
        <begin position="539"/>
        <end position="555"/>
    </location>
</feature>
<feature type="compositionally biased region" description="Acidic residues" evidence="4">
    <location>
        <begin position="440"/>
        <end position="462"/>
    </location>
</feature>
<feature type="region of interest" description="Disordered" evidence="4">
    <location>
        <begin position="109"/>
        <end position="150"/>
    </location>
</feature>
<gene>
    <name evidence="6" type="ORF">ALECFALPRED_000538</name>
</gene>
<dbReference type="InterPro" id="IPR027417">
    <property type="entry name" value="P-loop_NTPase"/>
</dbReference>
<feature type="compositionally biased region" description="Polar residues" evidence="4">
    <location>
        <begin position="296"/>
        <end position="308"/>
    </location>
</feature>
<feature type="compositionally biased region" description="Polar residues" evidence="4">
    <location>
        <begin position="840"/>
        <end position="862"/>
    </location>
</feature>
<dbReference type="GO" id="GO:0000077">
    <property type="term" value="P:DNA damage checkpoint signaling"/>
    <property type="evidence" value="ECO:0007669"/>
    <property type="project" value="TreeGrafter"/>
</dbReference>
<feature type="compositionally biased region" description="Polar residues" evidence="4">
    <location>
        <begin position="575"/>
        <end position="597"/>
    </location>
</feature>
<dbReference type="InterPro" id="IPR036420">
    <property type="entry name" value="BRCT_dom_sf"/>
</dbReference>
<dbReference type="SUPFAM" id="SSF52113">
    <property type="entry name" value="BRCT domain"/>
    <property type="match status" value="1"/>
</dbReference>
<feature type="compositionally biased region" description="Polar residues" evidence="4">
    <location>
        <begin position="718"/>
        <end position="728"/>
    </location>
</feature>
<evidence type="ECO:0000256" key="3">
    <source>
        <dbReference type="ARBA" id="ARBA00023242"/>
    </source>
</evidence>
<feature type="compositionally biased region" description="Polar residues" evidence="4">
    <location>
        <begin position="648"/>
        <end position="658"/>
    </location>
</feature>
<dbReference type="InterPro" id="IPR041297">
    <property type="entry name" value="Crb2_Tudor"/>
</dbReference>
<feature type="compositionally biased region" description="Low complexity" evidence="4">
    <location>
        <begin position="404"/>
        <end position="414"/>
    </location>
</feature>
<evidence type="ECO:0000313" key="7">
    <source>
        <dbReference type="Proteomes" id="UP000664203"/>
    </source>
</evidence>
<feature type="region of interest" description="Disordered" evidence="4">
    <location>
        <begin position="1124"/>
        <end position="1156"/>
    </location>
</feature>
<dbReference type="InterPro" id="IPR001357">
    <property type="entry name" value="BRCT_dom"/>
</dbReference>
<dbReference type="SUPFAM" id="SSF52540">
    <property type="entry name" value="P-loop containing nucleoside triphosphate hydrolases"/>
    <property type="match status" value="1"/>
</dbReference>
<proteinExistence type="predicted"/>
<feature type="compositionally biased region" description="Polar residues" evidence="4">
    <location>
        <begin position="676"/>
        <end position="706"/>
    </location>
</feature>
<keyword evidence="3" id="KW-0539">Nucleus</keyword>
<organism evidence="6 7">
    <name type="scientific">Alectoria fallacina</name>
    <dbReference type="NCBI Taxonomy" id="1903189"/>
    <lineage>
        <taxon>Eukaryota</taxon>
        <taxon>Fungi</taxon>
        <taxon>Dikarya</taxon>
        <taxon>Ascomycota</taxon>
        <taxon>Pezizomycotina</taxon>
        <taxon>Lecanoromycetes</taxon>
        <taxon>OSLEUM clade</taxon>
        <taxon>Lecanoromycetidae</taxon>
        <taxon>Lecanorales</taxon>
        <taxon>Lecanorineae</taxon>
        <taxon>Parmeliaceae</taxon>
        <taxon>Alectoria</taxon>
    </lineage>
</organism>
<feature type="compositionally biased region" description="Low complexity" evidence="4">
    <location>
        <begin position="1133"/>
        <end position="1146"/>
    </location>
</feature>
<dbReference type="Proteomes" id="UP000664203">
    <property type="component" value="Unassembled WGS sequence"/>
</dbReference>